<proteinExistence type="predicted"/>
<dbReference type="SUPFAM" id="SSF46689">
    <property type="entry name" value="Homeodomain-like"/>
    <property type="match status" value="1"/>
</dbReference>
<organism evidence="6 7">
    <name type="scientific">Acinetobacter bouvetii DSM 14964 = CIP 107468</name>
    <dbReference type="NCBI Taxonomy" id="1120925"/>
    <lineage>
        <taxon>Bacteria</taxon>
        <taxon>Pseudomonadati</taxon>
        <taxon>Pseudomonadota</taxon>
        <taxon>Gammaproteobacteria</taxon>
        <taxon>Moraxellales</taxon>
        <taxon>Moraxellaceae</taxon>
        <taxon>Acinetobacter</taxon>
    </lineage>
</organism>
<name>N9C8B6_9GAMM</name>
<dbReference type="InterPro" id="IPR023772">
    <property type="entry name" value="DNA-bd_HTH_TetR-type_CS"/>
</dbReference>
<comment type="caution">
    <text evidence="6">The sequence shown here is derived from an EMBL/GenBank/DDBJ whole genome shotgun (WGS) entry which is preliminary data.</text>
</comment>
<evidence type="ECO:0000256" key="4">
    <source>
        <dbReference type="PROSITE-ProRule" id="PRU00335"/>
    </source>
</evidence>
<dbReference type="PROSITE" id="PS50977">
    <property type="entry name" value="HTH_TETR_2"/>
    <property type="match status" value="1"/>
</dbReference>
<dbReference type="Proteomes" id="UP000018460">
    <property type="component" value="Unassembled WGS sequence"/>
</dbReference>
<dbReference type="PANTHER" id="PTHR30055:SF234">
    <property type="entry name" value="HTH-TYPE TRANSCRIPTIONAL REGULATOR BETI"/>
    <property type="match status" value="1"/>
</dbReference>
<dbReference type="InterPro" id="IPR009057">
    <property type="entry name" value="Homeodomain-like_sf"/>
</dbReference>
<keyword evidence="1" id="KW-0805">Transcription regulation</keyword>
<dbReference type="EMBL" id="APQD01000020">
    <property type="protein sequence ID" value="ENV81756.1"/>
    <property type="molecule type" value="Genomic_DNA"/>
</dbReference>
<evidence type="ECO:0000259" key="5">
    <source>
        <dbReference type="PROSITE" id="PS50977"/>
    </source>
</evidence>
<keyword evidence="2 4" id="KW-0238">DNA-binding</keyword>
<evidence type="ECO:0000256" key="2">
    <source>
        <dbReference type="ARBA" id="ARBA00023125"/>
    </source>
</evidence>
<evidence type="ECO:0000256" key="3">
    <source>
        <dbReference type="ARBA" id="ARBA00023163"/>
    </source>
</evidence>
<dbReference type="PANTHER" id="PTHR30055">
    <property type="entry name" value="HTH-TYPE TRANSCRIPTIONAL REGULATOR RUTR"/>
    <property type="match status" value="1"/>
</dbReference>
<dbReference type="eggNOG" id="COG1309">
    <property type="taxonomic scope" value="Bacteria"/>
</dbReference>
<dbReference type="InterPro" id="IPR050109">
    <property type="entry name" value="HTH-type_TetR-like_transc_reg"/>
</dbReference>
<protein>
    <recommendedName>
        <fullName evidence="5">HTH tetR-type domain-containing protein</fullName>
    </recommendedName>
</protein>
<dbReference type="Pfam" id="PF00440">
    <property type="entry name" value="TetR_N"/>
    <property type="match status" value="1"/>
</dbReference>
<reference evidence="6 7" key="1">
    <citation type="submission" date="2013-02" db="EMBL/GenBank/DDBJ databases">
        <title>The Genome Sequence of Acinetobacter bouvetii CIP 107468.</title>
        <authorList>
            <consortium name="The Broad Institute Genome Sequencing Platform"/>
            <consortium name="The Broad Institute Genome Sequencing Center for Infectious Disease"/>
            <person name="Cerqueira G."/>
            <person name="Feldgarden M."/>
            <person name="Courvalin P."/>
            <person name="Perichon B."/>
            <person name="Grillot-Courvalin C."/>
            <person name="Clermont D."/>
            <person name="Rocha E."/>
            <person name="Yoon E.-J."/>
            <person name="Nemec A."/>
            <person name="Walker B."/>
            <person name="Young S.K."/>
            <person name="Zeng Q."/>
            <person name="Gargeya S."/>
            <person name="Fitzgerald M."/>
            <person name="Haas B."/>
            <person name="Abouelleil A."/>
            <person name="Alvarado L."/>
            <person name="Arachchi H.M."/>
            <person name="Berlin A.M."/>
            <person name="Chapman S.B."/>
            <person name="Dewar J."/>
            <person name="Goldberg J."/>
            <person name="Griggs A."/>
            <person name="Gujja S."/>
            <person name="Hansen M."/>
            <person name="Howarth C."/>
            <person name="Imamovic A."/>
            <person name="Larimer J."/>
            <person name="McCowan C."/>
            <person name="Murphy C."/>
            <person name="Neiman D."/>
            <person name="Pearson M."/>
            <person name="Priest M."/>
            <person name="Roberts A."/>
            <person name="Saif S."/>
            <person name="Shea T."/>
            <person name="Sisk P."/>
            <person name="Sykes S."/>
            <person name="Wortman J."/>
            <person name="Nusbaum C."/>
            <person name="Birren B."/>
        </authorList>
    </citation>
    <scope>NUCLEOTIDE SEQUENCE [LARGE SCALE GENOMIC DNA]</scope>
    <source>
        <strain evidence="6 7">CIP 107468</strain>
    </source>
</reference>
<dbReference type="AlphaFoldDB" id="N9C8B6"/>
<keyword evidence="7" id="KW-1185">Reference proteome</keyword>
<dbReference type="GO" id="GO:0000976">
    <property type="term" value="F:transcription cis-regulatory region binding"/>
    <property type="evidence" value="ECO:0007669"/>
    <property type="project" value="TreeGrafter"/>
</dbReference>
<dbReference type="PROSITE" id="PS01081">
    <property type="entry name" value="HTH_TETR_1"/>
    <property type="match status" value="1"/>
</dbReference>
<dbReference type="PRINTS" id="PR00455">
    <property type="entry name" value="HTHTETR"/>
</dbReference>
<feature type="DNA-binding region" description="H-T-H motif" evidence="4">
    <location>
        <begin position="35"/>
        <end position="54"/>
    </location>
</feature>
<feature type="domain" description="HTH tetR-type" evidence="5">
    <location>
        <begin position="12"/>
        <end position="72"/>
    </location>
</feature>
<keyword evidence="3" id="KW-0804">Transcription</keyword>
<dbReference type="PATRIC" id="fig|1120925.3.peg.2713"/>
<dbReference type="InterPro" id="IPR001647">
    <property type="entry name" value="HTH_TetR"/>
</dbReference>
<gene>
    <name evidence="6" type="ORF">F941_02571</name>
</gene>
<evidence type="ECO:0000313" key="6">
    <source>
        <dbReference type="EMBL" id="ENV81756.1"/>
    </source>
</evidence>
<dbReference type="Gene3D" id="1.10.357.10">
    <property type="entry name" value="Tetracycline Repressor, domain 2"/>
    <property type="match status" value="1"/>
</dbReference>
<sequence>MMRKQPQQQRAKIIVEHVLQAAQQCIAQEGLIYLTTPKIAERSGVSVGSIYQYFENKEQIVEELLLRKSEQLGIALKQAVVEQGDQEIHDIIPLTIQFGFDMLKADQGFLIEILKHWHVYSHSGASQVLEKHFFEVGMYLFNRYYRHWDFETLKNRSFVIINSTLFTMMRYVSNNNFLITEQQLKLELSMMILAYLDAKAIGEN</sequence>
<dbReference type="GO" id="GO:0003700">
    <property type="term" value="F:DNA-binding transcription factor activity"/>
    <property type="evidence" value="ECO:0007669"/>
    <property type="project" value="TreeGrafter"/>
</dbReference>
<evidence type="ECO:0000256" key="1">
    <source>
        <dbReference type="ARBA" id="ARBA00023015"/>
    </source>
</evidence>
<evidence type="ECO:0000313" key="7">
    <source>
        <dbReference type="Proteomes" id="UP000018460"/>
    </source>
</evidence>
<accession>N9C8B6</accession>